<dbReference type="Gene3D" id="3.90.550.10">
    <property type="entry name" value="Spore Coat Polysaccharide Biosynthesis Protein SpsA, Chain A"/>
    <property type="match status" value="1"/>
</dbReference>
<dbReference type="SUPFAM" id="SSF53448">
    <property type="entry name" value="Nucleotide-diphospho-sugar transferases"/>
    <property type="match status" value="1"/>
</dbReference>
<name>A0A6J6EI59_9ZZZZ</name>
<dbReference type="Pfam" id="PF00535">
    <property type="entry name" value="Glycos_transf_2"/>
    <property type="match status" value="1"/>
</dbReference>
<organism evidence="3">
    <name type="scientific">freshwater metagenome</name>
    <dbReference type="NCBI Taxonomy" id="449393"/>
    <lineage>
        <taxon>unclassified sequences</taxon>
        <taxon>metagenomes</taxon>
        <taxon>ecological metagenomes</taxon>
    </lineage>
</organism>
<dbReference type="AlphaFoldDB" id="A0A6J6EI59"/>
<dbReference type="PANTHER" id="PTHR22916">
    <property type="entry name" value="GLYCOSYLTRANSFERASE"/>
    <property type="match status" value="1"/>
</dbReference>
<accession>A0A6J6EI59</accession>
<feature type="domain" description="Glycosyltransferase 2-like" evidence="2">
    <location>
        <begin position="34"/>
        <end position="158"/>
    </location>
</feature>
<sequence length="346" mass="39267">MDLIQLGADAPRPPSPGTEETVRETWQRGPVVVSILCSVFNHAPFLKDTFDGFLSQVTEFPFEILVRDDASTDDSRQIIRDYSQRYPGIVRPILEPVNRYPFLRSRVVLGALARGRYLAYCDGDDYWLDPSKLQQQVSSLERSPELVLSHHQAVIAENGLVTSLAKLPQALCRGYSGTELTRGKWLITLSMVYRNVFVPVHEQASRFKNYDAYFISELGRHGGAVFEDHLLPGVYRRHPANTWSALDQDQRDAGHVVSYFYIARHYRDRGELEMAQHWQTKAVRQITSSLDLNSGIGPSQPVRPPLLSSYVRRVKSLWQELGRVAGRARRSLGTFRKQPEGGEANE</sequence>
<feature type="region of interest" description="Disordered" evidence="1">
    <location>
        <begin position="1"/>
        <end position="21"/>
    </location>
</feature>
<evidence type="ECO:0000313" key="3">
    <source>
        <dbReference type="EMBL" id="CAB4575516.1"/>
    </source>
</evidence>
<dbReference type="PANTHER" id="PTHR22916:SF3">
    <property type="entry name" value="UDP-GLCNAC:BETAGAL BETA-1,3-N-ACETYLGLUCOSAMINYLTRANSFERASE-LIKE PROTEIN 1"/>
    <property type="match status" value="1"/>
</dbReference>
<evidence type="ECO:0000256" key="1">
    <source>
        <dbReference type="SAM" id="MobiDB-lite"/>
    </source>
</evidence>
<dbReference type="InterPro" id="IPR001173">
    <property type="entry name" value="Glyco_trans_2-like"/>
</dbReference>
<evidence type="ECO:0000259" key="2">
    <source>
        <dbReference type="Pfam" id="PF00535"/>
    </source>
</evidence>
<gene>
    <name evidence="3" type="ORF">UFOPK1684_01015</name>
</gene>
<reference evidence="3" key="1">
    <citation type="submission" date="2020-05" db="EMBL/GenBank/DDBJ databases">
        <authorList>
            <person name="Chiriac C."/>
            <person name="Salcher M."/>
            <person name="Ghai R."/>
            <person name="Kavagutti S V."/>
        </authorList>
    </citation>
    <scope>NUCLEOTIDE SEQUENCE</scope>
</reference>
<proteinExistence type="predicted"/>
<dbReference type="InterPro" id="IPR029044">
    <property type="entry name" value="Nucleotide-diphossugar_trans"/>
</dbReference>
<protein>
    <submittedName>
        <fullName evidence="3">Unannotated protein</fullName>
    </submittedName>
</protein>
<dbReference type="EMBL" id="CAEZTM010000048">
    <property type="protein sequence ID" value="CAB4575516.1"/>
    <property type="molecule type" value="Genomic_DNA"/>
</dbReference>
<dbReference type="GO" id="GO:0016758">
    <property type="term" value="F:hexosyltransferase activity"/>
    <property type="evidence" value="ECO:0007669"/>
    <property type="project" value="UniProtKB-ARBA"/>
</dbReference>